<evidence type="ECO:0000256" key="1">
    <source>
        <dbReference type="SAM" id="MobiDB-lite"/>
    </source>
</evidence>
<evidence type="ECO:0000313" key="2">
    <source>
        <dbReference type="EMBL" id="CAH2241845.1"/>
    </source>
</evidence>
<organism evidence="2 3">
    <name type="scientific">Pararge aegeria aegeria</name>
    <dbReference type="NCBI Taxonomy" id="348720"/>
    <lineage>
        <taxon>Eukaryota</taxon>
        <taxon>Metazoa</taxon>
        <taxon>Ecdysozoa</taxon>
        <taxon>Arthropoda</taxon>
        <taxon>Hexapoda</taxon>
        <taxon>Insecta</taxon>
        <taxon>Pterygota</taxon>
        <taxon>Neoptera</taxon>
        <taxon>Endopterygota</taxon>
        <taxon>Lepidoptera</taxon>
        <taxon>Glossata</taxon>
        <taxon>Ditrysia</taxon>
        <taxon>Papilionoidea</taxon>
        <taxon>Nymphalidae</taxon>
        <taxon>Satyrinae</taxon>
        <taxon>Satyrini</taxon>
        <taxon>Parargina</taxon>
        <taxon>Pararge</taxon>
    </lineage>
</organism>
<dbReference type="EMBL" id="CAKXAJ010025590">
    <property type="protein sequence ID" value="CAH2241845.1"/>
    <property type="molecule type" value="Genomic_DNA"/>
</dbReference>
<reference evidence="2" key="1">
    <citation type="submission" date="2022-03" db="EMBL/GenBank/DDBJ databases">
        <authorList>
            <person name="Lindestad O."/>
        </authorList>
    </citation>
    <scope>NUCLEOTIDE SEQUENCE</scope>
</reference>
<protein>
    <submittedName>
        <fullName evidence="2">Jg16235 protein</fullName>
    </submittedName>
</protein>
<comment type="caution">
    <text evidence="2">The sequence shown here is derived from an EMBL/GenBank/DDBJ whole genome shotgun (WGS) entry which is preliminary data.</text>
</comment>
<keyword evidence="3" id="KW-1185">Reference proteome</keyword>
<dbReference type="AlphaFoldDB" id="A0A8S4RWE2"/>
<dbReference type="Proteomes" id="UP000838756">
    <property type="component" value="Unassembled WGS sequence"/>
</dbReference>
<name>A0A8S4RWE2_9NEOP</name>
<evidence type="ECO:0000313" key="3">
    <source>
        <dbReference type="Proteomes" id="UP000838756"/>
    </source>
</evidence>
<proteinExistence type="predicted"/>
<accession>A0A8S4RWE2</accession>
<sequence>MHARGGRDAARARRARGARERGAPLRTRYHEPMLAIARCETDPLAAHWWSTRNKAKEKENIHARKSSIEGKLVSYDRCSFESVRRLHIERRPDVPRRRPRRPAVCSRPGRACSSECTNRLTVIQRAVR</sequence>
<gene>
    <name evidence="2" type="primary">jg16235</name>
    <name evidence="2" type="ORF">PAEG_LOCUS18232</name>
</gene>
<feature type="region of interest" description="Disordered" evidence="1">
    <location>
        <begin position="1"/>
        <end position="26"/>
    </location>
</feature>